<proteinExistence type="predicted"/>
<dbReference type="EMBL" id="BMAU01021236">
    <property type="protein sequence ID" value="GFY03297.1"/>
    <property type="molecule type" value="Genomic_DNA"/>
</dbReference>
<sequence length="112" mass="12548">MLYDNSLHRRQCRFKLILGLLRRSCTGSLGTGGSKVGLLDPVKYSLSGPFQHKQPMNTSALIAGHIVLPEWFLQTVSALRQMSRCRWGLSKNSVRQWFLKLSIAAVSLYLAA</sequence>
<comment type="caution">
    <text evidence="1">The sequence shown here is derived from an EMBL/GenBank/DDBJ whole genome shotgun (WGS) entry which is preliminary data.</text>
</comment>
<keyword evidence="2" id="KW-1185">Reference proteome</keyword>
<evidence type="ECO:0000313" key="2">
    <source>
        <dbReference type="Proteomes" id="UP000887159"/>
    </source>
</evidence>
<gene>
    <name evidence="1" type="ORF">TNCV_1172561</name>
</gene>
<name>A0A8X6S5K2_TRICX</name>
<dbReference type="Proteomes" id="UP000887159">
    <property type="component" value="Unassembled WGS sequence"/>
</dbReference>
<organism evidence="1 2">
    <name type="scientific">Trichonephila clavipes</name>
    <name type="common">Golden silk orbweaver</name>
    <name type="synonym">Nephila clavipes</name>
    <dbReference type="NCBI Taxonomy" id="2585209"/>
    <lineage>
        <taxon>Eukaryota</taxon>
        <taxon>Metazoa</taxon>
        <taxon>Ecdysozoa</taxon>
        <taxon>Arthropoda</taxon>
        <taxon>Chelicerata</taxon>
        <taxon>Arachnida</taxon>
        <taxon>Araneae</taxon>
        <taxon>Araneomorphae</taxon>
        <taxon>Entelegynae</taxon>
        <taxon>Araneoidea</taxon>
        <taxon>Nephilidae</taxon>
        <taxon>Trichonephila</taxon>
    </lineage>
</organism>
<accession>A0A8X6S5K2</accession>
<reference evidence="1" key="1">
    <citation type="submission" date="2020-08" db="EMBL/GenBank/DDBJ databases">
        <title>Multicomponent nature underlies the extraordinary mechanical properties of spider dragline silk.</title>
        <authorList>
            <person name="Kono N."/>
            <person name="Nakamura H."/>
            <person name="Mori M."/>
            <person name="Yoshida Y."/>
            <person name="Ohtoshi R."/>
            <person name="Malay A.D."/>
            <person name="Moran D.A.P."/>
            <person name="Tomita M."/>
            <person name="Numata K."/>
            <person name="Arakawa K."/>
        </authorList>
    </citation>
    <scope>NUCLEOTIDE SEQUENCE</scope>
</reference>
<dbReference type="AlphaFoldDB" id="A0A8X6S5K2"/>
<protein>
    <submittedName>
        <fullName evidence="1">Uncharacterized protein</fullName>
    </submittedName>
</protein>
<evidence type="ECO:0000313" key="1">
    <source>
        <dbReference type="EMBL" id="GFY03297.1"/>
    </source>
</evidence>